<dbReference type="Proteomes" id="UP001147653">
    <property type="component" value="Unassembled WGS sequence"/>
</dbReference>
<evidence type="ECO:0000259" key="2">
    <source>
        <dbReference type="Pfam" id="PF26571"/>
    </source>
</evidence>
<accession>A0A9X3S663</accession>
<protein>
    <recommendedName>
        <fullName evidence="2">ARB-07466-like C-terminal domain-containing protein</fullName>
    </recommendedName>
</protein>
<feature type="signal peptide" evidence="1">
    <location>
        <begin position="1"/>
        <end position="23"/>
    </location>
</feature>
<organism evidence="3 4">
    <name type="scientific">Solirubrobacter phytolaccae</name>
    <dbReference type="NCBI Taxonomy" id="1404360"/>
    <lineage>
        <taxon>Bacteria</taxon>
        <taxon>Bacillati</taxon>
        <taxon>Actinomycetota</taxon>
        <taxon>Thermoleophilia</taxon>
        <taxon>Solirubrobacterales</taxon>
        <taxon>Solirubrobacteraceae</taxon>
        <taxon>Solirubrobacter</taxon>
    </lineage>
</organism>
<dbReference type="RefSeq" id="WP_270022983.1">
    <property type="nucleotide sequence ID" value="NZ_JAPDDP010000001.1"/>
</dbReference>
<dbReference type="Pfam" id="PF26571">
    <property type="entry name" value="VldE"/>
    <property type="match status" value="1"/>
</dbReference>
<feature type="chain" id="PRO_5040832794" description="ARB-07466-like C-terminal domain-containing protein" evidence="1">
    <location>
        <begin position="24"/>
        <end position="209"/>
    </location>
</feature>
<reference evidence="3" key="1">
    <citation type="submission" date="2022-10" db="EMBL/GenBank/DDBJ databases">
        <title>The WGS of Solirubrobacter phytolaccae KCTC 29190.</title>
        <authorList>
            <person name="Jiang Z."/>
        </authorList>
    </citation>
    <scope>NUCLEOTIDE SEQUENCE</scope>
    <source>
        <strain evidence="3">KCTC 29190</strain>
    </source>
</reference>
<name>A0A9X3S663_9ACTN</name>
<gene>
    <name evidence="3" type="ORF">OJ997_00350</name>
</gene>
<evidence type="ECO:0000313" key="3">
    <source>
        <dbReference type="EMBL" id="MDA0178728.1"/>
    </source>
</evidence>
<dbReference type="AlphaFoldDB" id="A0A9X3S663"/>
<keyword evidence="4" id="KW-1185">Reference proteome</keyword>
<dbReference type="EMBL" id="JAPDDP010000001">
    <property type="protein sequence ID" value="MDA0178728.1"/>
    <property type="molecule type" value="Genomic_DNA"/>
</dbReference>
<dbReference type="InterPro" id="IPR058593">
    <property type="entry name" value="ARB_07466-like_C"/>
</dbReference>
<comment type="caution">
    <text evidence="3">The sequence shown here is derived from an EMBL/GenBank/DDBJ whole genome shotgun (WGS) entry which is preliminary data.</text>
</comment>
<evidence type="ECO:0000313" key="4">
    <source>
        <dbReference type="Proteomes" id="UP001147653"/>
    </source>
</evidence>
<feature type="domain" description="ARB-07466-like C-terminal" evidence="2">
    <location>
        <begin position="62"/>
        <end position="163"/>
    </location>
</feature>
<sequence>MLVRLSALAVGLTLSLSVAAAHAYESPVAYTAVAKNPADALAELPLEEPTYDPATRCSKRPKPGMTALVNWLGRHADGVFWGTYRCEKWGKGSASLHAEGRAVDWALDVAVPAQRKEAERLIALLLAPDKLGQPQALARRMGVEEIIWDCGYWGAGMDRFRPYSPCLSKKGKLKRKVNKTIAHRDHLHIGMTKRGAAKKTSFWTRRASS</sequence>
<evidence type="ECO:0000256" key="1">
    <source>
        <dbReference type="SAM" id="SignalP"/>
    </source>
</evidence>
<keyword evidence="1" id="KW-0732">Signal</keyword>
<proteinExistence type="predicted"/>